<dbReference type="InterPro" id="IPR002514">
    <property type="entry name" value="Transposase_8"/>
</dbReference>
<dbReference type="Proteomes" id="UP000481421">
    <property type="component" value="Unassembled WGS sequence"/>
</dbReference>
<accession>A0A6B3RU37</accession>
<keyword evidence="2" id="KW-1185">Reference proteome</keyword>
<dbReference type="Pfam" id="PF01527">
    <property type="entry name" value="HTH_Tnp_1"/>
    <property type="match status" value="1"/>
</dbReference>
<evidence type="ECO:0000313" key="2">
    <source>
        <dbReference type="Proteomes" id="UP000481421"/>
    </source>
</evidence>
<dbReference type="EMBL" id="JAAIKE010000003">
    <property type="protein sequence ID" value="NEX46569.1"/>
    <property type="molecule type" value="Genomic_DNA"/>
</dbReference>
<organism evidence="1 2">
    <name type="scientific">Pseudotabrizicola algicola</name>
    <dbReference type="NCBI Taxonomy" id="2709381"/>
    <lineage>
        <taxon>Bacteria</taxon>
        <taxon>Pseudomonadati</taxon>
        <taxon>Pseudomonadota</taxon>
        <taxon>Alphaproteobacteria</taxon>
        <taxon>Rhodobacterales</taxon>
        <taxon>Paracoccaceae</taxon>
        <taxon>Pseudotabrizicola</taxon>
    </lineage>
</organism>
<protein>
    <submittedName>
        <fullName evidence="1">Transposase</fullName>
    </submittedName>
</protein>
<evidence type="ECO:0000313" key="1">
    <source>
        <dbReference type="EMBL" id="NEX46569.1"/>
    </source>
</evidence>
<comment type="caution">
    <text evidence="1">The sequence shown here is derived from an EMBL/GenBank/DDBJ whole genome shotgun (WGS) entry which is preliminary data.</text>
</comment>
<dbReference type="GO" id="GO:0006313">
    <property type="term" value="P:DNA transposition"/>
    <property type="evidence" value="ECO:0007669"/>
    <property type="project" value="InterPro"/>
</dbReference>
<dbReference type="GO" id="GO:0004803">
    <property type="term" value="F:transposase activity"/>
    <property type="evidence" value="ECO:0007669"/>
    <property type="project" value="InterPro"/>
</dbReference>
<name>A0A6B3RU37_9RHOB</name>
<dbReference type="AlphaFoldDB" id="A0A6B3RU37"/>
<sequence>MEADGFVELLAVPTAKRRWSDKAKRRMEVKTLMPGVTVNEVARRHG</sequence>
<reference evidence="1 2" key="1">
    <citation type="submission" date="2020-02" db="EMBL/GenBank/DDBJ databases">
        <title>Rhodobacter algicola sp. nov., isolated from microalga culture.</title>
        <authorList>
            <person name="Park C.-Y."/>
        </authorList>
    </citation>
    <scope>NUCLEOTIDE SEQUENCE [LARGE SCALE GENOMIC DNA]</scope>
    <source>
        <strain evidence="1 2">ETT8</strain>
    </source>
</reference>
<gene>
    <name evidence="1" type="ORF">G3572_10165</name>
</gene>
<dbReference type="GO" id="GO:0003677">
    <property type="term" value="F:DNA binding"/>
    <property type="evidence" value="ECO:0007669"/>
    <property type="project" value="InterPro"/>
</dbReference>
<dbReference type="RefSeq" id="WP_164611416.1">
    <property type="nucleotide sequence ID" value="NZ_JAAIKE010000003.1"/>
</dbReference>
<proteinExistence type="predicted"/>